<dbReference type="Gene3D" id="2.60.40.10">
    <property type="entry name" value="Immunoglobulins"/>
    <property type="match status" value="1"/>
</dbReference>
<feature type="domain" description="Rhodanese" evidence="2">
    <location>
        <begin position="138"/>
        <end position="236"/>
    </location>
</feature>
<evidence type="ECO:0000313" key="5">
    <source>
        <dbReference type="Proteomes" id="UP000694393"/>
    </source>
</evidence>
<dbReference type="PROSITE" id="PS50206">
    <property type="entry name" value="RHODANESE_3"/>
    <property type="match status" value="1"/>
</dbReference>
<sequence length="237" mass="26770">MLLQCRYLQQWQKVSCCCRREGSLISGQDTRTIQVPEKSSVEIPCGAYTPQYGNPRVEWKFEKGSSIVLFYYNSRFTDPYKDRAQYTPMGIRLALVTQKDTGKYICEVISSGELRKSEVNLIVEGNVISYEDMKVLVASGKAPIIDVRLPEEVANGHIANSVNIPVAEVEEALKMDPETFKTKYGVDKPQKDDENLIFYCQKGSRSAQATEIAMTLGYTKARNYAGGYEEWSEKEGK</sequence>
<dbReference type="Pfam" id="PF07686">
    <property type="entry name" value="V-set"/>
    <property type="match status" value="1"/>
</dbReference>
<evidence type="ECO:0008006" key="6">
    <source>
        <dbReference type="Google" id="ProtNLM"/>
    </source>
</evidence>
<dbReference type="PANTHER" id="PTHR45544">
    <property type="entry name" value="THIOSULFATE:GLUTATHIONE SULFURTRANSFERASE"/>
    <property type="match status" value="1"/>
</dbReference>
<dbReference type="AlphaFoldDB" id="A0A8C8SY06"/>
<dbReference type="InterPro" id="IPR036873">
    <property type="entry name" value="Rhodanese-like_dom_sf"/>
</dbReference>
<dbReference type="InterPro" id="IPR003599">
    <property type="entry name" value="Ig_sub"/>
</dbReference>
<dbReference type="InterPro" id="IPR001763">
    <property type="entry name" value="Rhodanese-like_dom"/>
</dbReference>
<dbReference type="InterPro" id="IPR042457">
    <property type="entry name" value="TSTD1_mml"/>
</dbReference>
<dbReference type="SUPFAM" id="SSF52821">
    <property type="entry name" value="Rhodanese/Cell cycle control phosphatase"/>
    <property type="match status" value="1"/>
</dbReference>
<dbReference type="SUPFAM" id="SSF48726">
    <property type="entry name" value="Immunoglobulin"/>
    <property type="match status" value="1"/>
</dbReference>
<reference evidence="4" key="2">
    <citation type="submission" date="2025-09" db="UniProtKB">
        <authorList>
            <consortium name="Ensembl"/>
        </authorList>
    </citation>
    <scope>IDENTIFICATION</scope>
</reference>
<dbReference type="Ensembl" id="ENSPCET00000027640.1">
    <property type="protein sequence ID" value="ENSPCEP00000026745.1"/>
    <property type="gene ID" value="ENSPCEG00000020023.1"/>
</dbReference>
<dbReference type="GO" id="GO:0050337">
    <property type="term" value="F:thiosulfate-thiol sulfurtransferase activity"/>
    <property type="evidence" value="ECO:0007669"/>
    <property type="project" value="InterPro"/>
</dbReference>
<reference evidence="4" key="1">
    <citation type="submission" date="2025-08" db="UniProtKB">
        <authorList>
            <consortium name="Ensembl"/>
        </authorList>
    </citation>
    <scope>IDENTIFICATION</scope>
</reference>
<dbReference type="PROSITE" id="PS50835">
    <property type="entry name" value="IG_LIKE"/>
    <property type="match status" value="1"/>
</dbReference>
<evidence type="ECO:0000259" key="2">
    <source>
        <dbReference type="PROSITE" id="PS50206"/>
    </source>
</evidence>
<dbReference type="Gene3D" id="3.40.250.10">
    <property type="entry name" value="Rhodanese-like domain"/>
    <property type="match status" value="1"/>
</dbReference>
<feature type="domain" description="Ig-like" evidence="3">
    <location>
        <begin position="35"/>
        <end position="120"/>
    </location>
</feature>
<feature type="active site" description="Cysteine persulfide intermediate" evidence="1">
    <location>
        <position position="200"/>
    </location>
</feature>
<accession>A0A8C8SY06</accession>
<name>A0A8C8SY06_9SAUR</name>
<proteinExistence type="predicted"/>
<dbReference type="Pfam" id="PF00581">
    <property type="entry name" value="Rhodanese"/>
    <property type="match status" value="1"/>
</dbReference>
<dbReference type="InterPro" id="IPR013783">
    <property type="entry name" value="Ig-like_fold"/>
</dbReference>
<organism evidence="4 5">
    <name type="scientific">Pelusios castaneus</name>
    <name type="common">West African mud turtle</name>
    <dbReference type="NCBI Taxonomy" id="367368"/>
    <lineage>
        <taxon>Eukaryota</taxon>
        <taxon>Metazoa</taxon>
        <taxon>Chordata</taxon>
        <taxon>Craniata</taxon>
        <taxon>Vertebrata</taxon>
        <taxon>Euteleostomi</taxon>
        <taxon>Archelosauria</taxon>
        <taxon>Testudinata</taxon>
        <taxon>Testudines</taxon>
        <taxon>Pleurodira</taxon>
        <taxon>Pelomedusidae</taxon>
        <taxon>Pelusios</taxon>
    </lineage>
</organism>
<dbReference type="InterPro" id="IPR036179">
    <property type="entry name" value="Ig-like_dom_sf"/>
</dbReference>
<keyword evidence="5" id="KW-1185">Reference proteome</keyword>
<dbReference type="GO" id="GO:0005737">
    <property type="term" value="C:cytoplasm"/>
    <property type="evidence" value="ECO:0007669"/>
    <property type="project" value="TreeGrafter"/>
</dbReference>
<evidence type="ECO:0000259" key="3">
    <source>
        <dbReference type="PROSITE" id="PS50835"/>
    </source>
</evidence>
<evidence type="ECO:0000313" key="4">
    <source>
        <dbReference type="Ensembl" id="ENSPCEP00000026745.1"/>
    </source>
</evidence>
<dbReference type="InterPro" id="IPR007110">
    <property type="entry name" value="Ig-like_dom"/>
</dbReference>
<evidence type="ECO:0000256" key="1">
    <source>
        <dbReference type="PIRSR" id="PIRSR642457-1"/>
    </source>
</evidence>
<dbReference type="SMART" id="SM00450">
    <property type="entry name" value="RHOD"/>
    <property type="match status" value="1"/>
</dbReference>
<dbReference type="Proteomes" id="UP000694393">
    <property type="component" value="Unplaced"/>
</dbReference>
<protein>
    <recommendedName>
        <fullName evidence="6">Rhodanese domain-containing protein</fullName>
    </recommendedName>
</protein>
<dbReference type="InterPro" id="IPR013106">
    <property type="entry name" value="Ig_V-set"/>
</dbReference>
<dbReference type="SMART" id="SM00409">
    <property type="entry name" value="IG"/>
    <property type="match status" value="1"/>
</dbReference>
<dbReference type="PANTHER" id="PTHR45544:SF1">
    <property type="entry name" value="THIOSULFATE:GLUTATHIONE SULFURTRANSFERASE"/>
    <property type="match status" value="1"/>
</dbReference>
<dbReference type="GO" id="GO:0070221">
    <property type="term" value="P:sulfide oxidation, using sulfide:quinone oxidoreductase"/>
    <property type="evidence" value="ECO:0007669"/>
    <property type="project" value="InterPro"/>
</dbReference>